<dbReference type="Gene3D" id="1.10.287.950">
    <property type="entry name" value="Methyl-accepting chemotaxis protein"/>
    <property type="match status" value="1"/>
</dbReference>
<dbReference type="PANTHER" id="PTHR43531">
    <property type="entry name" value="PROTEIN ICFG"/>
    <property type="match status" value="1"/>
</dbReference>
<keyword evidence="3" id="KW-0807">Transducer</keyword>
<dbReference type="GO" id="GO:0005886">
    <property type="term" value="C:plasma membrane"/>
    <property type="evidence" value="ECO:0007669"/>
    <property type="project" value="TreeGrafter"/>
</dbReference>
<keyword evidence="4" id="KW-1133">Transmembrane helix</keyword>
<dbReference type="PANTHER" id="PTHR43531:SF11">
    <property type="entry name" value="METHYL-ACCEPTING CHEMOTAXIS PROTEIN 3"/>
    <property type="match status" value="1"/>
</dbReference>
<dbReference type="Pfam" id="PF00015">
    <property type="entry name" value="MCPsignal"/>
    <property type="match status" value="1"/>
</dbReference>
<reference evidence="6 7" key="1">
    <citation type="submission" date="2019-10" db="EMBL/GenBank/DDBJ databases">
        <title>New genus of Silvanigrellaceae.</title>
        <authorList>
            <person name="Pitt A."/>
            <person name="Hahn M.W."/>
        </authorList>
    </citation>
    <scope>NUCLEOTIDE SEQUENCE [LARGE SCALE GENOMIC DNA]</scope>
    <source>
        <strain evidence="6 7">33A1-SZDP</strain>
    </source>
</reference>
<evidence type="ECO:0000259" key="5">
    <source>
        <dbReference type="PROSITE" id="PS50111"/>
    </source>
</evidence>
<keyword evidence="1" id="KW-0145">Chemotaxis</keyword>
<feature type="transmembrane region" description="Helical" evidence="4">
    <location>
        <begin position="196"/>
        <end position="217"/>
    </location>
</feature>
<keyword evidence="4" id="KW-0472">Membrane</keyword>
<dbReference type="InterPro" id="IPR004090">
    <property type="entry name" value="Chemotax_Me-accpt_rcpt"/>
</dbReference>
<protein>
    <recommendedName>
        <fullName evidence="5">Methyl-accepting transducer domain-containing protein</fullName>
    </recommendedName>
</protein>
<organism evidence="6 7">
    <name type="scientific">Fluviispira multicolorata</name>
    <dbReference type="NCBI Taxonomy" id="2654512"/>
    <lineage>
        <taxon>Bacteria</taxon>
        <taxon>Pseudomonadati</taxon>
        <taxon>Bdellovibrionota</taxon>
        <taxon>Oligoflexia</taxon>
        <taxon>Silvanigrellales</taxon>
        <taxon>Silvanigrellaceae</taxon>
        <taxon>Fluviispira</taxon>
    </lineage>
</organism>
<evidence type="ECO:0000256" key="3">
    <source>
        <dbReference type="PROSITE-ProRule" id="PRU00284"/>
    </source>
</evidence>
<feature type="domain" description="Methyl-accepting transducer" evidence="5">
    <location>
        <begin position="231"/>
        <end position="482"/>
    </location>
</feature>
<dbReference type="InterPro" id="IPR004089">
    <property type="entry name" value="MCPsignal_dom"/>
</dbReference>
<dbReference type="SMART" id="SM00283">
    <property type="entry name" value="MA"/>
    <property type="match status" value="1"/>
</dbReference>
<accession>A0A833JF72</accession>
<gene>
    <name evidence="6" type="ORF">GCL57_02355</name>
</gene>
<dbReference type="SUPFAM" id="SSF58104">
    <property type="entry name" value="Methyl-accepting chemotaxis protein (MCP) signaling domain"/>
    <property type="match status" value="1"/>
</dbReference>
<comment type="similarity">
    <text evidence="2">Belongs to the methyl-accepting chemotaxis (MCP) protein family.</text>
</comment>
<keyword evidence="4" id="KW-0812">Transmembrane</keyword>
<sequence>MINGLSLKAKLVNSYIFCAICILATSLSAYIGLKQTIETFTHVSEVNLENMVALGKMQTAQRDIIIAVSLLLGSHSTLSEVTLSKNIATKAENEFEKAAKIYEGIPFVAGEEEQWNDAKKNWKPFMELSYKLISLSFPISKENEALRDHLGAKEFVQLKEDLILKIEKIYNFQLIEKNKWTSLAQNIGALSVLRTLIIVLIGVIISILFGVIISHYLSKLLKNITNKLTEVSNSVASASKQISSSSHKLSSAIQEQASSIQETSASIEEMSAMTQQNAQNATQSQIITAKSQKTVESGRNAIKEMLNAMDDIDASNNEIIKKIEDSNKNISEIIKVISEIGNKTKVINEIVFQTKLLSFNASVEAARAGEHGKGFAVVAEEVGNLAQVSGNASKEITSLLKESTKKVEEIVENTKSQVSRFVEIGKEKVHRGSEVAQSCNIAFEDIAQSINEVSAMMKEISVASNEQASGAEQINHAIRQLDQATQLNATACNETAHIAEQLSSQVENLGAVVNELTDTVNGTKRIESDDQENRYLINT</sequence>
<evidence type="ECO:0000256" key="4">
    <source>
        <dbReference type="SAM" id="Phobius"/>
    </source>
</evidence>
<dbReference type="AlphaFoldDB" id="A0A833JF72"/>
<evidence type="ECO:0000256" key="2">
    <source>
        <dbReference type="ARBA" id="ARBA00029447"/>
    </source>
</evidence>
<dbReference type="EMBL" id="WFLN01000004">
    <property type="protein sequence ID" value="KAB8033570.1"/>
    <property type="molecule type" value="Genomic_DNA"/>
</dbReference>
<dbReference type="PRINTS" id="PR00260">
    <property type="entry name" value="CHEMTRNSDUCR"/>
</dbReference>
<evidence type="ECO:0000313" key="6">
    <source>
        <dbReference type="EMBL" id="KAB8033570.1"/>
    </source>
</evidence>
<evidence type="ECO:0000313" key="7">
    <source>
        <dbReference type="Proteomes" id="UP000442694"/>
    </source>
</evidence>
<name>A0A833JF72_9BACT</name>
<dbReference type="Proteomes" id="UP000442694">
    <property type="component" value="Unassembled WGS sequence"/>
</dbReference>
<dbReference type="GO" id="GO:0006935">
    <property type="term" value="P:chemotaxis"/>
    <property type="evidence" value="ECO:0007669"/>
    <property type="project" value="UniProtKB-KW"/>
</dbReference>
<comment type="caution">
    <text evidence="6">The sequence shown here is derived from an EMBL/GenBank/DDBJ whole genome shotgun (WGS) entry which is preliminary data.</text>
</comment>
<proteinExistence type="inferred from homology"/>
<keyword evidence="7" id="KW-1185">Reference proteome</keyword>
<evidence type="ECO:0000256" key="1">
    <source>
        <dbReference type="ARBA" id="ARBA00022500"/>
    </source>
</evidence>
<dbReference type="GO" id="GO:0007165">
    <property type="term" value="P:signal transduction"/>
    <property type="evidence" value="ECO:0007669"/>
    <property type="project" value="UniProtKB-KW"/>
</dbReference>
<dbReference type="GO" id="GO:0004888">
    <property type="term" value="F:transmembrane signaling receptor activity"/>
    <property type="evidence" value="ECO:0007669"/>
    <property type="project" value="InterPro"/>
</dbReference>
<feature type="transmembrane region" description="Helical" evidence="4">
    <location>
        <begin position="12"/>
        <end position="33"/>
    </location>
</feature>
<dbReference type="InterPro" id="IPR051310">
    <property type="entry name" value="MCP_chemotaxis"/>
</dbReference>
<dbReference type="PROSITE" id="PS50111">
    <property type="entry name" value="CHEMOTAXIS_TRANSDUC_2"/>
    <property type="match status" value="1"/>
</dbReference>
<dbReference type="RefSeq" id="WP_152211656.1">
    <property type="nucleotide sequence ID" value="NZ_WFLN01000004.1"/>
</dbReference>